<feature type="region of interest" description="Disordered" evidence="1">
    <location>
        <begin position="128"/>
        <end position="152"/>
    </location>
</feature>
<feature type="compositionally biased region" description="Basic residues" evidence="1">
    <location>
        <begin position="129"/>
        <end position="140"/>
    </location>
</feature>
<organism evidence="2 3">
    <name type="scientific">Senna tora</name>
    <dbReference type="NCBI Taxonomy" id="362788"/>
    <lineage>
        <taxon>Eukaryota</taxon>
        <taxon>Viridiplantae</taxon>
        <taxon>Streptophyta</taxon>
        <taxon>Embryophyta</taxon>
        <taxon>Tracheophyta</taxon>
        <taxon>Spermatophyta</taxon>
        <taxon>Magnoliopsida</taxon>
        <taxon>eudicotyledons</taxon>
        <taxon>Gunneridae</taxon>
        <taxon>Pentapetalae</taxon>
        <taxon>rosids</taxon>
        <taxon>fabids</taxon>
        <taxon>Fabales</taxon>
        <taxon>Fabaceae</taxon>
        <taxon>Caesalpinioideae</taxon>
        <taxon>Cassia clade</taxon>
        <taxon>Senna</taxon>
    </lineage>
</organism>
<comment type="caution">
    <text evidence="2">The sequence shown here is derived from an EMBL/GenBank/DDBJ whole genome shotgun (WGS) entry which is preliminary data.</text>
</comment>
<gene>
    <name evidence="2" type="ORF">G2W53_032957</name>
</gene>
<keyword evidence="3" id="KW-1185">Reference proteome</keyword>
<sequence length="178" mass="19757">MAPLIGTQLSTVRGREVPDDPTSFAKRLNQPVPITLNTSSLSVVPRMPTKISPFSLDVPYLPPLPEYQKTIEPFNVPIIPSTYSPSPTIYRIVIHPSEPHLYTSNSVVKQAEGTQQEDVQHAKVLGNKGHCHSKKRKRGAKNPMGRDLRTLGSRPPLRLPCVYSSRSVMLRQVCTKAP</sequence>
<dbReference type="EMBL" id="JAAIUW010000010">
    <property type="protein sequence ID" value="KAF7811981.1"/>
    <property type="molecule type" value="Genomic_DNA"/>
</dbReference>
<evidence type="ECO:0000313" key="3">
    <source>
        <dbReference type="Proteomes" id="UP000634136"/>
    </source>
</evidence>
<accession>A0A834T066</accession>
<dbReference type="AlphaFoldDB" id="A0A834T066"/>
<evidence type="ECO:0000313" key="2">
    <source>
        <dbReference type="EMBL" id="KAF7811981.1"/>
    </source>
</evidence>
<dbReference type="Proteomes" id="UP000634136">
    <property type="component" value="Unassembled WGS sequence"/>
</dbReference>
<protein>
    <submittedName>
        <fullName evidence="2">Uncharacterized protein</fullName>
    </submittedName>
</protein>
<reference evidence="2" key="1">
    <citation type="submission" date="2020-09" db="EMBL/GenBank/DDBJ databases">
        <title>Genome-Enabled Discovery of Anthraquinone Biosynthesis in Senna tora.</title>
        <authorList>
            <person name="Kang S.-H."/>
            <person name="Pandey R.P."/>
            <person name="Lee C.-M."/>
            <person name="Sim J.-S."/>
            <person name="Jeong J.-T."/>
            <person name="Choi B.-S."/>
            <person name="Jung M."/>
            <person name="Ginzburg D."/>
            <person name="Zhao K."/>
            <person name="Won S.Y."/>
            <person name="Oh T.-J."/>
            <person name="Yu Y."/>
            <person name="Kim N.-H."/>
            <person name="Lee O.R."/>
            <person name="Lee T.-H."/>
            <person name="Bashyal P."/>
            <person name="Kim T.-S."/>
            <person name="Lee W.-H."/>
            <person name="Kawkins C."/>
            <person name="Kim C.-K."/>
            <person name="Kim J.S."/>
            <person name="Ahn B.O."/>
            <person name="Rhee S.Y."/>
            <person name="Sohng J.K."/>
        </authorList>
    </citation>
    <scope>NUCLEOTIDE SEQUENCE</scope>
    <source>
        <tissue evidence="2">Leaf</tissue>
    </source>
</reference>
<evidence type="ECO:0000256" key="1">
    <source>
        <dbReference type="SAM" id="MobiDB-lite"/>
    </source>
</evidence>
<name>A0A834T066_9FABA</name>
<proteinExistence type="predicted"/>